<dbReference type="InterPro" id="IPR016191">
    <property type="entry name" value="Ribonuclease/ribotoxin"/>
</dbReference>
<evidence type="ECO:0000313" key="6">
    <source>
        <dbReference type="Proteomes" id="UP001205357"/>
    </source>
</evidence>
<reference evidence="5 6" key="1">
    <citation type="submission" date="2022-04" db="EMBL/GenBank/DDBJ databases">
        <title>Proposal of a three novel species of Scandinavium, Scandinavium hiltneri, Scandinavium manionii, Scandinavium tedordense.</title>
        <authorList>
            <person name="Maddock D.W."/>
            <person name="Brady C.L."/>
            <person name="Denman S."/>
            <person name="Arnold D."/>
        </authorList>
    </citation>
    <scope>NUCLEOTIDE SEQUENCE [LARGE SCALE GENOMIC DNA]</scope>
    <source>
        <strain evidence="5 6">H11S7</strain>
    </source>
</reference>
<sequence length="162" mass="18047">MNRPLFMTKTLVLITASVASLCALAETPVSCENEIAETNKFLVQQGAAPINNVSDLINTLHSLNVKKKLPEKYISLGTAQKLGWSGNDNDTLWGIKSTNGKWIGGDSFRNQQLPASVSWLSADIDVERGYRGYKRLIYSNSEQQRYLTTDNSHHFVELTPCQ</sequence>
<dbReference type="InterPro" id="IPR001887">
    <property type="entry name" value="Barnase"/>
</dbReference>
<evidence type="ECO:0000256" key="4">
    <source>
        <dbReference type="PIRNR" id="PIRNR001013"/>
    </source>
</evidence>
<evidence type="ECO:0000256" key="2">
    <source>
        <dbReference type="ARBA" id="ARBA00022722"/>
    </source>
</evidence>
<dbReference type="PIRSF" id="PIRSF001013">
    <property type="entry name" value="Barnase"/>
    <property type="match status" value="1"/>
</dbReference>
<comment type="subcellular location">
    <subcellularLocation>
        <location evidence="4">Secreted</location>
    </subcellularLocation>
</comment>
<protein>
    <recommendedName>
        <fullName evidence="4">Ribonuclease</fullName>
        <ecNumber evidence="4">3.1.27.-</ecNumber>
    </recommendedName>
</protein>
<accession>A0ABT2DXJ5</accession>
<dbReference type="Proteomes" id="UP001205357">
    <property type="component" value="Unassembled WGS sequence"/>
</dbReference>
<gene>
    <name evidence="5" type="ORF">MUU47_04285</name>
</gene>
<name>A0ABT2DXJ5_9ENTR</name>
<evidence type="ECO:0000313" key="5">
    <source>
        <dbReference type="EMBL" id="MCS2160354.1"/>
    </source>
</evidence>
<keyword evidence="4" id="KW-0964">Secreted</keyword>
<proteinExistence type="inferred from homology"/>
<keyword evidence="3 4" id="KW-0378">Hydrolase</keyword>
<keyword evidence="4" id="KW-0732">Signal</keyword>
<dbReference type="EMBL" id="JALIGE010000068">
    <property type="protein sequence ID" value="MCS2160354.1"/>
    <property type="molecule type" value="Genomic_DNA"/>
</dbReference>
<feature type="signal peptide" evidence="4">
    <location>
        <begin position="1"/>
        <end position="25"/>
    </location>
</feature>
<keyword evidence="6" id="KW-1185">Reference proteome</keyword>
<dbReference type="Gene3D" id="3.40.20.20">
    <property type="match status" value="2"/>
</dbReference>
<evidence type="ECO:0000256" key="3">
    <source>
        <dbReference type="ARBA" id="ARBA00022801"/>
    </source>
</evidence>
<dbReference type="EC" id="3.1.27.-" evidence="4"/>
<comment type="similarity">
    <text evidence="1 4">Belongs to the ribonuclease N1/T1 family.</text>
</comment>
<keyword evidence="2 4" id="KW-0540">Nuclease</keyword>
<keyword evidence="4" id="KW-0255">Endonuclease</keyword>
<dbReference type="SUPFAM" id="SSF53933">
    <property type="entry name" value="Microbial ribonucleases"/>
    <property type="match status" value="1"/>
</dbReference>
<dbReference type="RefSeq" id="WP_258986913.1">
    <property type="nucleotide sequence ID" value="NZ_JALIGE010000068.1"/>
</dbReference>
<dbReference type="InterPro" id="IPR053753">
    <property type="entry name" value="RNase_N1/T1-like_sf"/>
</dbReference>
<comment type="caution">
    <text evidence="5">The sequence shown here is derived from an EMBL/GenBank/DDBJ whole genome shotgun (WGS) entry which is preliminary data.</text>
</comment>
<evidence type="ECO:0000256" key="1">
    <source>
        <dbReference type="ARBA" id="ARBA00009006"/>
    </source>
</evidence>
<organism evidence="5 6">
    <name type="scientific">Scandinavium hiltneri</name>
    <dbReference type="NCBI Taxonomy" id="2926519"/>
    <lineage>
        <taxon>Bacteria</taxon>
        <taxon>Pseudomonadati</taxon>
        <taxon>Pseudomonadota</taxon>
        <taxon>Gammaproteobacteria</taxon>
        <taxon>Enterobacterales</taxon>
        <taxon>Enterobacteriaceae</taxon>
        <taxon>Scandinavium</taxon>
    </lineage>
</organism>
<feature type="chain" id="PRO_5045016971" description="Ribonuclease" evidence="4">
    <location>
        <begin position="26"/>
        <end position="162"/>
    </location>
</feature>